<gene>
    <name evidence="5" type="ORF">GTA08_BOTSDO12571</name>
</gene>
<protein>
    <submittedName>
        <fullName evidence="5">O-methyltransferase</fullName>
    </submittedName>
</protein>
<evidence type="ECO:0000259" key="4">
    <source>
        <dbReference type="Pfam" id="PF00891"/>
    </source>
</evidence>
<dbReference type="PROSITE" id="PS51683">
    <property type="entry name" value="SAM_OMT_II"/>
    <property type="match status" value="1"/>
</dbReference>
<evidence type="ECO:0000256" key="3">
    <source>
        <dbReference type="ARBA" id="ARBA00022691"/>
    </source>
</evidence>
<keyword evidence="3" id="KW-0949">S-adenosyl-L-methionine</keyword>
<keyword evidence="2" id="KW-0808">Transferase</keyword>
<dbReference type="AlphaFoldDB" id="A0A8H4J6M2"/>
<dbReference type="InterPro" id="IPR016461">
    <property type="entry name" value="COMT-like"/>
</dbReference>
<dbReference type="InterPro" id="IPR029063">
    <property type="entry name" value="SAM-dependent_MTases_sf"/>
</dbReference>
<evidence type="ECO:0000313" key="5">
    <source>
        <dbReference type="EMBL" id="KAF4311883.1"/>
    </source>
</evidence>
<dbReference type="Gene3D" id="3.40.50.150">
    <property type="entry name" value="Vaccinia Virus protein VP39"/>
    <property type="match status" value="1"/>
</dbReference>
<dbReference type="EMBL" id="WWBZ02000008">
    <property type="protein sequence ID" value="KAF4311883.1"/>
    <property type="molecule type" value="Genomic_DNA"/>
</dbReference>
<proteinExistence type="predicted"/>
<name>A0A8H4J6M2_9PEZI</name>
<dbReference type="InterPro" id="IPR001077">
    <property type="entry name" value="COMT_C"/>
</dbReference>
<evidence type="ECO:0000313" key="6">
    <source>
        <dbReference type="Proteomes" id="UP000572817"/>
    </source>
</evidence>
<dbReference type="PANTHER" id="PTHR43712">
    <property type="entry name" value="PUTATIVE (AFU_ORTHOLOGUE AFUA_4G14580)-RELATED"/>
    <property type="match status" value="1"/>
</dbReference>
<dbReference type="GO" id="GO:0008171">
    <property type="term" value="F:O-methyltransferase activity"/>
    <property type="evidence" value="ECO:0007669"/>
    <property type="project" value="InterPro"/>
</dbReference>
<sequence length="417" mass="47245">MSQVSLAESILHNVKEFEERGVIDPSSKLGFRGMTSEDLKIRATVIDAIRNLERLMLGPMESLYFLCSTGILQGTSMSAIGRYNIPLHVPDGGMAISDLAAKLSTDEQTLTRLIRHAIVKGVFQELEPGFITHTPMSRLLREDEDCLNMVKVATEDLWPRGLRVLDALEKWHGSPEPPHTAWSLANDTTEPFFDFLAKRPERLKRVASMFRISLQLLIQTPDALFESPLRRDIDKPGTTVVDVGGNHGYVSLGVARATKHIKFVVEDRPEVVKLGEECLPSEYRNRVSFTAHDFFSKQPLQNADIYFLRKILHDWSDHLCVQILLHLVPALKPGAQIVVCETVLPEIAKPGYEQELLRMSDLGMLISLNGRERTESDWRRLFASVDERFELDFEYWGGSLQWFIKATWQPDCKASSS</sequence>
<accession>A0A8H4J6M2</accession>
<evidence type="ECO:0000256" key="1">
    <source>
        <dbReference type="ARBA" id="ARBA00022603"/>
    </source>
</evidence>
<organism evidence="5 6">
    <name type="scientific">Botryosphaeria dothidea</name>
    <dbReference type="NCBI Taxonomy" id="55169"/>
    <lineage>
        <taxon>Eukaryota</taxon>
        <taxon>Fungi</taxon>
        <taxon>Dikarya</taxon>
        <taxon>Ascomycota</taxon>
        <taxon>Pezizomycotina</taxon>
        <taxon>Dothideomycetes</taxon>
        <taxon>Dothideomycetes incertae sedis</taxon>
        <taxon>Botryosphaeriales</taxon>
        <taxon>Botryosphaeriaceae</taxon>
        <taxon>Botryosphaeria</taxon>
    </lineage>
</organism>
<dbReference type="GO" id="GO:0032259">
    <property type="term" value="P:methylation"/>
    <property type="evidence" value="ECO:0007669"/>
    <property type="project" value="UniProtKB-KW"/>
</dbReference>
<comment type="caution">
    <text evidence="5">The sequence shown here is derived from an EMBL/GenBank/DDBJ whole genome shotgun (WGS) entry which is preliminary data.</text>
</comment>
<dbReference type="Pfam" id="PF00891">
    <property type="entry name" value="Methyltransf_2"/>
    <property type="match status" value="1"/>
</dbReference>
<dbReference type="Proteomes" id="UP000572817">
    <property type="component" value="Unassembled WGS sequence"/>
</dbReference>
<feature type="domain" description="O-methyltransferase C-terminal" evidence="4">
    <location>
        <begin position="238"/>
        <end position="383"/>
    </location>
</feature>
<keyword evidence="1" id="KW-0489">Methyltransferase</keyword>
<dbReference type="InterPro" id="IPR036390">
    <property type="entry name" value="WH_DNA-bd_sf"/>
</dbReference>
<dbReference type="SUPFAM" id="SSF53335">
    <property type="entry name" value="S-adenosyl-L-methionine-dependent methyltransferases"/>
    <property type="match status" value="1"/>
</dbReference>
<dbReference type="Gene3D" id="1.10.10.10">
    <property type="entry name" value="Winged helix-like DNA-binding domain superfamily/Winged helix DNA-binding domain"/>
    <property type="match status" value="1"/>
</dbReference>
<reference evidence="5" key="1">
    <citation type="submission" date="2020-04" db="EMBL/GenBank/DDBJ databases">
        <title>Genome Assembly and Annotation of Botryosphaeria dothidea sdau 11-99, a Latent Pathogen of Apple Fruit Ring Rot in China.</title>
        <authorList>
            <person name="Yu C."/>
            <person name="Diao Y."/>
            <person name="Lu Q."/>
            <person name="Zhao J."/>
            <person name="Cui S."/>
            <person name="Peng C."/>
            <person name="He B."/>
            <person name="Liu H."/>
        </authorList>
    </citation>
    <scope>NUCLEOTIDE SEQUENCE [LARGE SCALE GENOMIC DNA]</scope>
    <source>
        <strain evidence="5">Sdau11-99</strain>
    </source>
</reference>
<dbReference type="OrthoDB" id="1606438at2759"/>
<dbReference type="SUPFAM" id="SSF46785">
    <property type="entry name" value="Winged helix' DNA-binding domain"/>
    <property type="match status" value="1"/>
</dbReference>
<keyword evidence="6" id="KW-1185">Reference proteome</keyword>
<dbReference type="InterPro" id="IPR036388">
    <property type="entry name" value="WH-like_DNA-bd_sf"/>
</dbReference>
<dbReference type="PANTHER" id="PTHR43712:SF12">
    <property type="entry name" value="STERIGMATOCYSTIN 8-O-METHYLTRANSFERASE"/>
    <property type="match status" value="1"/>
</dbReference>
<evidence type="ECO:0000256" key="2">
    <source>
        <dbReference type="ARBA" id="ARBA00022679"/>
    </source>
</evidence>